<reference evidence="1 2" key="1">
    <citation type="submission" date="2012-06" db="EMBL/GenBank/DDBJ databases">
        <title>Complete sequence of Thiocystis violascens DSM 198.</title>
        <authorList>
            <consortium name="US DOE Joint Genome Institute"/>
            <person name="Lucas S."/>
            <person name="Han J."/>
            <person name="Lapidus A."/>
            <person name="Cheng J.-F."/>
            <person name="Goodwin L."/>
            <person name="Pitluck S."/>
            <person name="Peters L."/>
            <person name="Ovchinnikova G."/>
            <person name="Teshima H."/>
            <person name="Detter J.C."/>
            <person name="Han C."/>
            <person name="Tapia R."/>
            <person name="Land M."/>
            <person name="Hauser L."/>
            <person name="Kyrpides N."/>
            <person name="Ivanova N."/>
            <person name="Pagani I."/>
            <person name="Vogl K."/>
            <person name="Liu Z."/>
            <person name="Frigaard N.-U."/>
            <person name="Bryant D."/>
            <person name="Woyke T."/>
        </authorList>
    </citation>
    <scope>NUCLEOTIDE SEQUENCE [LARGE SCALE GENOMIC DNA]</scope>
    <source>
        <strain evidence="2">ATCC 17096 / DSM 198 / 6111</strain>
    </source>
</reference>
<accession>I3Y9A8</accession>
<gene>
    <name evidence="1" type="ordered locus">Thivi_1588</name>
</gene>
<name>I3Y9A8_THIV6</name>
<dbReference type="eggNOG" id="ENOG50343KZ">
    <property type="taxonomic scope" value="Bacteria"/>
</dbReference>
<proteinExistence type="predicted"/>
<protein>
    <submittedName>
        <fullName evidence="1">Uncharacterized protein</fullName>
    </submittedName>
</protein>
<dbReference type="HOGENOM" id="CLU_2079774_0_0_6"/>
<sequence length="119" mass="12571">MSTTTRNTAAAGENRNQYETVMKPYGSPSEVLALVRMGNTLHDQGEHLMNLLWAIGKLSELSGEFNDAMQAQGCPSYVNSGSLGALLIGLNAAAETMRGVLDETLEIGELAGIGREGGE</sequence>
<dbReference type="STRING" id="765911.Thivi_1588"/>
<evidence type="ECO:0000313" key="2">
    <source>
        <dbReference type="Proteomes" id="UP000006062"/>
    </source>
</evidence>
<evidence type="ECO:0000313" key="1">
    <source>
        <dbReference type="EMBL" id="AFL73576.1"/>
    </source>
</evidence>
<dbReference type="OrthoDB" id="9872195at2"/>
<dbReference type="EMBL" id="CP003154">
    <property type="protein sequence ID" value="AFL73576.1"/>
    <property type="molecule type" value="Genomic_DNA"/>
</dbReference>
<dbReference type="KEGG" id="tvi:Thivi_1588"/>
<organism evidence="1 2">
    <name type="scientific">Thiocystis violascens (strain ATCC 17096 / DSM 198 / 6111)</name>
    <name type="common">Chromatium violascens</name>
    <dbReference type="NCBI Taxonomy" id="765911"/>
    <lineage>
        <taxon>Bacteria</taxon>
        <taxon>Pseudomonadati</taxon>
        <taxon>Pseudomonadota</taxon>
        <taxon>Gammaproteobacteria</taxon>
        <taxon>Chromatiales</taxon>
        <taxon>Chromatiaceae</taxon>
        <taxon>Thiocystis</taxon>
    </lineage>
</organism>
<dbReference type="RefSeq" id="WP_014778042.1">
    <property type="nucleotide sequence ID" value="NC_018012.1"/>
</dbReference>
<keyword evidence="2" id="KW-1185">Reference proteome</keyword>
<dbReference type="Proteomes" id="UP000006062">
    <property type="component" value="Chromosome"/>
</dbReference>
<dbReference type="AlphaFoldDB" id="I3Y9A8"/>